<gene>
    <name evidence="7" type="ORF">JFN88_02385</name>
</gene>
<evidence type="ECO:0000256" key="5">
    <source>
        <dbReference type="PROSITE-ProRule" id="PRU00169"/>
    </source>
</evidence>
<accession>A0A934J253</accession>
<dbReference type="SUPFAM" id="SSF52172">
    <property type="entry name" value="CheY-like"/>
    <property type="match status" value="1"/>
</dbReference>
<dbReference type="SUPFAM" id="SSF46894">
    <property type="entry name" value="C-terminal effector domain of the bipartite response regulators"/>
    <property type="match status" value="1"/>
</dbReference>
<evidence type="ECO:0000256" key="3">
    <source>
        <dbReference type="ARBA" id="ARBA00023125"/>
    </source>
</evidence>
<dbReference type="InterPro" id="IPR016032">
    <property type="entry name" value="Sig_transdc_resp-reg_C-effctor"/>
</dbReference>
<proteinExistence type="predicted"/>
<evidence type="ECO:0000259" key="6">
    <source>
        <dbReference type="PROSITE" id="PS50110"/>
    </source>
</evidence>
<dbReference type="SMART" id="SM00448">
    <property type="entry name" value="REC"/>
    <property type="match status" value="1"/>
</dbReference>
<evidence type="ECO:0000256" key="2">
    <source>
        <dbReference type="ARBA" id="ARBA00023015"/>
    </source>
</evidence>
<dbReference type="Gene3D" id="1.10.10.10">
    <property type="entry name" value="Winged helix-like DNA-binding domain superfamily/Winged helix DNA-binding domain"/>
    <property type="match status" value="1"/>
</dbReference>
<keyword evidence="3" id="KW-0238">DNA-binding</keyword>
<dbReference type="EMBL" id="JAELUP010000005">
    <property type="protein sequence ID" value="MBJ6360169.1"/>
    <property type="molecule type" value="Genomic_DNA"/>
</dbReference>
<dbReference type="Gene3D" id="1.25.40.10">
    <property type="entry name" value="Tetratricopeptide repeat domain"/>
    <property type="match status" value="1"/>
</dbReference>
<dbReference type="InterPro" id="IPR036388">
    <property type="entry name" value="WH-like_DNA-bd_sf"/>
</dbReference>
<evidence type="ECO:0000313" key="8">
    <source>
        <dbReference type="Proteomes" id="UP000640274"/>
    </source>
</evidence>
<keyword evidence="8" id="KW-1185">Reference proteome</keyword>
<dbReference type="Gene3D" id="3.40.50.2300">
    <property type="match status" value="1"/>
</dbReference>
<reference evidence="7" key="1">
    <citation type="submission" date="2020-12" db="EMBL/GenBank/DDBJ databases">
        <authorList>
            <person name="Huq M.A."/>
        </authorList>
    </citation>
    <scope>NUCLEOTIDE SEQUENCE</scope>
    <source>
        <strain evidence="7">MAHUQ-46</strain>
    </source>
</reference>
<dbReference type="SMART" id="SM01043">
    <property type="entry name" value="BTAD"/>
    <property type="match status" value="1"/>
</dbReference>
<dbReference type="InterPro" id="IPR051677">
    <property type="entry name" value="AfsR-DnrI-RedD_regulator"/>
</dbReference>
<evidence type="ECO:0000256" key="1">
    <source>
        <dbReference type="ARBA" id="ARBA00023012"/>
    </source>
</evidence>
<sequence>MIKVYLVDDEPLALFYLGSMLKDLGDFEIAGTSTNPLEAIQAISETRPDAVFLDIDMPEMDGLQAAELVQDTWPAADIVFITAYNQYAVDAFELNAMDYVLKPLQRTRMEKTVAKLKERFKQRPQTAIIAEAPIIRCMNMLQYEQREGQRESFRWRTLKSEELFCYLLHNRTTVVNKETLIDLLFPGTEYKKAMTHLYTTIYQVRKMFEELHIDIAIAKIGAQRGYKLDLKQVRIDVDMWQEELLQLDRVDQDNYERHQKAIDAYAGDYFEEQGYLWAESERHRLRLSWLHHAVRLASFYVDHQMLAAAVSLYQRIVQYHPYSEEGHLGLIKAYELMGGKLAAEEQYRNYQRFLEEV</sequence>
<dbReference type="GO" id="GO:0000160">
    <property type="term" value="P:phosphorelay signal transduction system"/>
    <property type="evidence" value="ECO:0007669"/>
    <property type="project" value="UniProtKB-KW"/>
</dbReference>
<comment type="caution">
    <text evidence="7">The sequence shown here is derived from an EMBL/GenBank/DDBJ whole genome shotgun (WGS) entry which is preliminary data.</text>
</comment>
<keyword evidence="5" id="KW-0597">Phosphoprotein</keyword>
<dbReference type="GO" id="GO:0003677">
    <property type="term" value="F:DNA binding"/>
    <property type="evidence" value="ECO:0007669"/>
    <property type="project" value="UniProtKB-KW"/>
</dbReference>
<dbReference type="InterPro" id="IPR001789">
    <property type="entry name" value="Sig_transdc_resp-reg_receiver"/>
</dbReference>
<keyword evidence="1" id="KW-0902">Two-component regulatory system</keyword>
<dbReference type="PROSITE" id="PS50110">
    <property type="entry name" value="RESPONSE_REGULATORY"/>
    <property type="match status" value="1"/>
</dbReference>
<dbReference type="PANTHER" id="PTHR35807:SF2">
    <property type="entry name" value="TRANSCRIPTIONAL ACTIVATOR DOMAIN"/>
    <property type="match status" value="1"/>
</dbReference>
<evidence type="ECO:0000256" key="4">
    <source>
        <dbReference type="ARBA" id="ARBA00023163"/>
    </source>
</evidence>
<feature type="modified residue" description="4-aspartylphosphate" evidence="5">
    <location>
        <position position="54"/>
    </location>
</feature>
<dbReference type="InterPro" id="IPR011006">
    <property type="entry name" value="CheY-like_superfamily"/>
</dbReference>
<dbReference type="SUPFAM" id="SSF48452">
    <property type="entry name" value="TPR-like"/>
    <property type="match status" value="1"/>
</dbReference>
<evidence type="ECO:0000313" key="7">
    <source>
        <dbReference type="EMBL" id="MBJ6360169.1"/>
    </source>
</evidence>
<dbReference type="InterPro" id="IPR011990">
    <property type="entry name" value="TPR-like_helical_dom_sf"/>
</dbReference>
<dbReference type="Proteomes" id="UP000640274">
    <property type="component" value="Unassembled WGS sequence"/>
</dbReference>
<dbReference type="Pfam" id="PF00072">
    <property type="entry name" value="Response_reg"/>
    <property type="match status" value="1"/>
</dbReference>
<keyword evidence="2" id="KW-0805">Transcription regulation</keyword>
<feature type="domain" description="Response regulatory" evidence="6">
    <location>
        <begin position="3"/>
        <end position="117"/>
    </location>
</feature>
<keyword evidence="4" id="KW-0804">Transcription</keyword>
<protein>
    <submittedName>
        <fullName evidence="7">Response regulator</fullName>
    </submittedName>
</protein>
<dbReference type="InterPro" id="IPR005158">
    <property type="entry name" value="BTAD"/>
</dbReference>
<dbReference type="PANTHER" id="PTHR35807">
    <property type="entry name" value="TRANSCRIPTIONAL REGULATOR REDD-RELATED"/>
    <property type="match status" value="1"/>
</dbReference>
<organism evidence="7 8">
    <name type="scientific">Paenibacillus roseus</name>
    <dbReference type="NCBI Taxonomy" id="2798579"/>
    <lineage>
        <taxon>Bacteria</taxon>
        <taxon>Bacillati</taxon>
        <taxon>Bacillota</taxon>
        <taxon>Bacilli</taxon>
        <taxon>Bacillales</taxon>
        <taxon>Paenibacillaceae</taxon>
        <taxon>Paenibacillus</taxon>
    </lineage>
</organism>
<dbReference type="Pfam" id="PF03704">
    <property type="entry name" value="BTAD"/>
    <property type="match status" value="1"/>
</dbReference>
<dbReference type="AlphaFoldDB" id="A0A934J253"/>
<dbReference type="GO" id="GO:0006355">
    <property type="term" value="P:regulation of DNA-templated transcription"/>
    <property type="evidence" value="ECO:0007669"/>
    <property type="project" value="InterPro"/>
</dbReference>
<dbReference type="RefSeq" id="WP_199017692.1">
    <property type="nucleotide sequence ID" value="NZ_JAELUP010000005.1"/>
</dbReference>
<name>A0A934J253_9BACL</name>